<sequence length="204" mass="21580">MARAGLTPDKVTRAGAELADELGFDRVTLSELSRRLGVQVASLYSHVEGSHGLRTRIALLALEELADRGEEAVAGRSGLEALGALGTVYRTYAAEHPGRYDAARLPLDAAVAAASAGPRHSRMLRAALHGYRLPEPEETHAVRMLGSLFHGFATLELSGGFAHSDPDSAESWARILDAIDTLLQGWASSTQPRPAGGESSSGRT</sequence>
<dbReference type="GO" id="GO:0003677">
    <property type="term" value="F:DNA binding"/>
    <property type="evidence" value="ECO:0007669"/>
    <property type="project" value="UniProtKB-UniRule"/>
</dbReference>
<keyword evidence="7" id="KW-1185">Reference proteome</keyword>
<dbReference type="RefSeq" id="WP_153651879.1">
    <property type="nucleotide sequence ID" value="NZ_CP045737.1"/>
</dbReference>
<name>A0A5Q2MDF7_9ACTN</name>
<evidence type="ECO:0000256" key="1">
    <source>
        <dbReference type="ARBA" id="ARBA00023015"/>
    </source>
</evidence>
<dbReference type="Gene3D" id="1.10.10.60">
    <property type="entry name" value="Homeodomain-like"/>
    <property type="match status" value="1"/>
</dbReference>
<reference evidence="6 7" key="1">
    <citation type="submission" date="2019-11" db="EMBL/GenBank/DDBJ databases">
        <authorList>
            <person name="Li J."/>
        </authorList>
    </citation>
    <scope>NUCLEOTIDE SEQUENCE [LARGE SCALE GENOMIC DNA]</scope>
    <source>
        <strain evidence="6 7">MF47</strain>
    </source>
</reference>
<keyword evidence="3" id="KW-0804">Transcription</keyword>
<dbReference type="InterPro" id="IPR025996">
    <property type="entry name" value="MT1864/Rv1816-like_C"/>
</dbReference>
<evidence type="ECO:0000256" key="2">
    <source>
        <dbReference type="ARBA" id="ARBA00023125"/>
    </source>
</evidence>
<organism evidence="6 7">
    <name type="scientific">Aeromicrobium yanjiei</name>
    <dbReference type="NCBI Taxonomy" id="2662028"/>
    <lineage>
        <taxon>Bacteria</taxon>
        <taxon>Bacillati</taxon>
        <taxon>Actinomycetota</taxon>
        <taxon>Actinomycetes</taxon>
        <taxon>Propionibacteriales</taxon>
        <taxon>Nocardioidaceae</taxon>
        <taxon>Aeromicrobium</taxon>
    </lineage>
</organism>
<dbReference type="Gene3D" id="1.10.357.10">
    <property type="entry name" value="Tetracycline Repressor, domain 2"/>
    <property type="match status" value="1"/>
</dbReference>
<evidence type="ECO:0000313" key="7">
    <source>
        <dbReference type="Proteomes" id="UP000392064"/>
    </source>
</evidence>
<dbReference type="SUPFAM" id="SSF46689">
    <property type="entry name" value="Homeodomain-like"/>
    <property type="match status" value="1"/>
</dbReference>
<dbReference type="Pfam" id="PF13305">
    <property type="entry name" value="TetR_C_33"/>
    <property type="match status" value="1"/>
</dbReference>
<dbReference type="InterPro" id="IPR009057">
    <property type="entry name" value="Homeodomain-like_sf"/>
</dbReference>
<evidence type="ECO:0000256" key="3">
    <source>
        <dbReference type="ARBA" id="ARBA00023163"/>
    </source>
</evidence>
<dbReference type="Proteomes" id="UP000392064">
    <property type="component" value="Chromosome"/>
</dbReference>
<accession>A0A5Q2MDF7</accession>
<proteinExistence type="predicted"/>
<evidence type="ECO:0000259" key="5">
    <source>
        <dbReference type="PROSITE" id="PS50977"/>
    </source>
</evidence>
<dbReference type="Pfam" id="PF00440">
    <property type="entry name" value="TetR_N"/>
    <property type="match status" value="1"/>
</dbReference>
<protein>
    <submittedName>
        <fullName evidence="6">TetR family transcriptional regulator</fullName>
    </submittedName>
</protein>
<keyword evidence="1" id="KW-0805">Transcription regulation</keyword>
<dbReference type="AlphaFoldDB" id="A0A5Q2MDF7"/>
<dbReference type="SUPFAM" id="SSF48498">
    <property type="entry name" value="Tetracyclin repressor-like, C-terminal domain"/>
    <property type="match status" value="1"/>
</dbReference>
<dbReference type="InterPro" id="IPR001647">
    <property type="entry name" value="HTH_TetR"/>
</dbReference>
<dbReference type="PROSITE" id="PS50977">
    <property type="entry name" value="HTH_TETR_2"/>
    <property type="match status" value="1"/>
</dbReference>
<gene>
    <name evidence="6" type="ORF">GEV26_04070</name>
</gene>
<keyword evidence="2 4" id="KW-0238">DNA-binding</keyword>
<evidence type="ECO:0000256" key="4">
    <source>
        <dbReference type="PROSITE-ProRule" id="PRU00335"/>
    </source>
</evidence>
<feature type="DNA-binding region" description="H-T-H motif" evidence="4">
    <location>
        <begin position="28"/>
        <end position="47"/>
    </location>
</feature>
<dbReference type="EMBL" id="CP045737">
    <property type="protein sequence ID" value="QGG40608.1"/>
    <property type="molecule type" value="Genomic_DNA"/>
</dbReference>
<evidence type="ECO:0000313" key="6">
    <source>
        <dbReference type="EMBL" id="QGG40608.1"/>
    </source>
</evidence>
<dbReference type="InterPro" id="IPR036271">
    <property type="entry name" value="Tet_transcr_reg_TetR-rel_C_sf"/>
</dbReference>
<feature type="domain" description="HTH tetR-type" evidence="5">
    <location>
        <begin position="5"/>
        <end position="65"/>
    </location>
</feature>
<dbReference type="KEGG" id="aef:GEV26_04070"/>